<evidence type="ECO:0000313" key="2">
    <source>
        <dbReference type="Proteomes" id="UP000286038"/>
    </source>
</evidence>
<reference evidence="1 2" key="1">
    <citation type="submission" date="2018-08" db="EMBL/GenBank/DDBJ databases">
        <title>A genome reference for cultivated species of the human gut microbiota.</title>
        <authorList>
            <person name="Zou Y."/>
            <person name="Xue W."/>
            <person name="Luo G."/>
        </authorList>
    </citation>
    <scope>NUCLEOTIDE SEQUENCE [LARGE SCALE GENOMIC DNA]</scope>
    <source>
        <strain evidence="1 2">AF34-33</strain>
    </source>
</reference>
<dbReference type="EMBL" id="QRPV01000004">
    <property type="protein sequence ID" value="RHM45387.1"/>
    <property type="molecule type" value="Genomic_DNA"/>
</dbReference>
<comment type="caution">
    <text evidence="1">The sequence shown here is derived from an EMBL/GenBank/DDBJ whole genome shotgun (WGS) entry which is preliminary data.</text>
</comment>
<organism evidence="1 2">
    <name type="scientific">Butyricimonas virosa</name>
    <dbReference type="NCBI Taxonomy" id="544645"/>
    <lineage>
        <taxon>Bacteria</taxon>
        <taxon>Pseudomonadati</taxon>
        <taxon>Bacteroidota</taxon>
        <taxon>Bacteroidia</taxon>
        <taxon>Bacteroidales</taxon>
        <taxon>Odoribacteraceae</taxon>
        <taxon>Butyricimonas</taxon>
    </lineage>
</organism>
<proteinExistence type="predicted"/>
<dbReference type="Proteomes" id="UP000286038">
    <property type="component" value="Unassembled WGS sequence"/>
</dbReference>
<accession>A0A415QMM5</accession>
<sequence>MRVKMLDEFFQRFNGKYTVHAFLQENLDSVLLEKMATVMKEREMMIQFLVNQRNEKLVESPVVKEFVKQVVKDSTLLSFYDPDWYAVITCKIKIKGKEERVDLTLKVQQGEQGDSRWVIVGCSPFNEKAFTPKVDSLFFIGPANNELNFMELSSNMVADTSLVTYWAKGIQPDYLTLFSWLTYSGTAELQKIESIKYYCLQVKNYMFTIEFFNRAEYNSGWLISSVQKMNSEQKVAFRKESLFVKEEVLQWKLFQR</sequence>
<gene>
    <name evidence="1" type="ORF">DWZ68_05550</name>
</gene>
<name>A0A415QMM5_9BACT</name>
<evidence type="ECO:0000313" key="1">
    <source>
        <dbReference type="EMBL" id="RHM45387.1"/>
    </source>
</evidence>
<protein>
    <submittedName>
        <fullName evidence="1">Uncharacterized protein</fullName>
    </submittedName>
</protein>
<dbReference type="AlphaFoldDB" id="A0A415QMM5"/>